<dbReference type="GO" id="GO:0003676">
    <property type="term" value="F:nucleic acid binding"/>
    <property type="evidence" value="ECO:0007669"/>
    <property type="project" value="InterPro"/>
</dbReference>
<accession>A0A6I6K118</accession>
<protein>
    <recommendedName>
        <fullName evidence="2">Single-stranded-DNA-specific exonuclease RecJ</fullName>
    </recommendedName>
</protein>
<dbReference type="Gene3D" id="3.90.1640.30">
    <property type="match status" value="1"/>
</dbReference>
<keyword evidence="5 9" id="KW-0269">Exonuclease</keyword>
<dbReference type="GO" id="GO:0006281">
    <property type="term" value="P:DNA repair"/>
    <property type="evidence" value="ECO:0007669"/>
    <property type="project" value="InterPro"/>
</dbReference>
<keyword evidence="3" id="KW-0540">Nuclease</keyword>
<dbReference type="InterPro" id="IPR001667">
    <property type="entry name" value="DDH_dom"/>
</dbReference>
<evidence type="ECO:0000313" key="10">
    <source>
        <dbReference type="Proteomes" id="UP000428260"/>
    </source>
</evidence>
<dbReference type="RefSeq" id="WP_158868095.1">
    <property type="nucleotide sequence ID" value="NZ_CP046401.1"/>
</dbReference>
<dbReference type="NCBIfam" id="TIGR00644">
    <property type="entry name" value="recJ"/>
    <property type="match status" value="1"/>
</dbReference>
<dbReference type="GO" id="GO:0008409">
    <property type="term" value="F:5'-3' exonuclease activity"/>
    <property type="evidence" value="ECO:0007669"/>
    <property type="project" value="InterPro"/>
</dbReference>
<dbReference type="Pfam" id="PF01368">
    <property type="entry name" value="DHH"/>
    <property type="match status" value="1"/>
</dbReference>
<dbReference type="GO" id="GO:0006310">
    <property type="term" value="P:DNA recombination"/>
    <property type="evidence" value="ECO:0007669"/>
    <property type="project" value="InterPro"/>
</dbReference>
<sequence>MEKVWNLKKRGDQNEIKHLSVALNVNMVIAKLLVQRGIKTFNEAKAFFRPRLSDLHDPFVMKDMGKAVERLEKAIANQEKILIYGDYDVDGTTSVALMYTFLKSRFQHIEYYIPDRYSEGYGISPKSIDYSVNNGFSLVIALDCGIKAVEKIANAKERGLDFIICDHHNPDDEVPPAVAVLDPKQSDCKYPYKDLSGCGVGFKFLQAYCQKNNIEQEEVHDLLDLVVVSIASDIVPLTGENRVLSYYGLKKLNSNPGIGLQTIINFAGLNGNEITISDIVFKIGPRLNASGRIEHGKKSVQILVSNDEDKSDLLGEEIDSFNEIRKTLDRDITQDALDTIEENEELKNMNSTVLYNRDWHKGVVGIVASRITEQYYRPTVILTESNGQATGSARSVGDFDLYEAIGKCSDLLESYGGHMYAAGLTMKIENIPEFRKRFEEIVTEQITDLQQTQTIEVDAKIPLSEITPRFFRILKQFAPFGPHNMTPIFVTEDVFDAGTSRLVGKNQEHLKLDLVEPDVNSGIFPGIAFNQSDKFDLITSGLPFDVCYSIAENEYRGKTNLQLYIRDIKKRDIF</sequence>
<dbReference type="InterPro" id="IPR038763">
    <property type="entry name" value="DHH_sf"/>
</dbReference>
<dbReference type="InterPro" id="IPR041122">
    <property type="entry name" value="RecJ_OB"/>
</dbReference>
<keyword evidence="10" id="KW-1185">Reference proteome</keyword>
<dbReference type="PANTHER" id="PTHR30255:SF2">
    <property type="entry name" value="SINGLE-STRANDED-DNA-SPECIFIC EXONUCLEASE RECJ"/>
    <property type="match status" value="1"/>
</dbReference>
<evidence type="ECO:0000256" key="4">
    <source>
        <dbReference type="ARBA" id="ARBA00022801"/>
    </source>
</evidence>
<evidence type="ECO:0000259" key="6">
    <source>
        <dbReference type="Pfam" id="PF01368"/>
    </source>
</evidence>
<dbReference type="Pfam" id="PF02272">
    <property type="entry name" value="DHHA1"/>
    <property type="match status" value="1"/>
</dbReference>
<feature type="domain" description="RecJ OB" evidence="8">
    <location>
        <begin position="457"/>
        <end position="567"/>
    </location>
</feature>
<dbReference type="PANTHER" id="PTHR30255">
    <property type="entry name" value="SINGLE-STRANDED-DNA-SPECIFIC EXONUCLEASE RECJ"/>
    <property type="match status" value="1"/>
</dbReference>
<feature type="domain" description="DHHA1" evidence="7">
    <location>
        <begin position="352"/>
        <end position="443"/>
    </location>
</feature>
<evidence type="ECO:0000256" key="2">
    <source>
        <dbReference type="ARBA" id="ARBA00019841"/>
    </source>
</evidence>
<dbReference type="KEGG" id="mcos:GM418_16035"/>
<dbReference type="InterPro" id="IPR004610">
    <property type="entry name" value="RecJ"/>
</dbReference>
<evidence type="ECO:0000256" key="5">
    <source>
        <dbReference type="ARBA" id="ARBA00022839"/>
    </source>
</evidence>
<name>A0A6I6K118_9BACT</name>
<comment type="similarity">
    <text evidence="1">Belongs to the RecJ family.</text>
</comment>
<evidence type="ECO:0000256" key="3">
    <source>
        <dbReference type="ARBA" id="ARBA00022722"/>
    </source>
</evidence>
<dbReference type="SUPFAM" id="SSF64182">
    <property type="entry name" value="DHH phosphoesterases"/>
    <property type="match status" value="1"/>
</dbReference>
<evidence type="ECO:0000256" key="1">
    <source>
        <dbReference type="ARBA" id="ARBA00005915"/>
    </source>
</evidence>
<evidence type="ECO:0000259" key="7">
    <source>
        <dbReference type="Pfam" id="PF02272"/>
    </source>
</evidence>
<keyword evidence="4" id="KW-0378">Hydrolase</keyword>
<reference evidence="9 10" key="1">
    <citation type="submission" date="2019-11" db="EMBL/GenBank/DDBJ databases">
        <authorList>
            <person name="Zheng R.K."/>
            <person name="Sun C.M."/>
        </authorList>
    </citation>
    <scope>NUCLEOTIDE SEQUENCE [LARGE SCALE GENOMIC DNA]</scope>
    <source>
        <strain evidence="9 10">WC007</strain>
    </source>
</reference>
<dbReference type="EMBL" id="CP046401">
    <property type="protein sequence ID" value="QGY45123.1"/>
    <property type="molecule type" value="Genomic_DNA"/>
</dbReference>
<dbReference type="Gene3D" id="3.10.310.30">
    <property type="match status" value="1"/>
</dbReference>
<dbReference type="Pfam" id="PF17768">
    <property type="entry name" value="RecJ_OB"/>
    <property type="match status" value="1"/>
</dbReference>
<dbReference type="Proteomes" id="UP000428260">
    <property type="component" value="Chromosome"/>
</dbReference>
<organism evidence="9 10">
    <name type="scientific">Maribellus comscasis</name>
    <dbReference type="NCBI Taxonomy" id="2681766"/>
    <lineage>
        <taxon>Bacteria</taxon>
        <taxon>Pseudomonadati</taxon>
        <taxon>Bacteroidota</taxon>
        <taxon>Bacteroidia</taxon>
        <taxon>Marinilabiliales</taxon>
        <taxon>Prolixibacteraceae</taxon>
        <taxon>Maribellus</taxon>
    </lineage>
</organism>
<proteinExistence type="inferred from homology"/>
<feature type="domain" description="DDH" evidence="6">
    <location>
        <begin position="80"/>
        <end position="229"/>
    </location>
</feature>
<gene>
    <name evidence="9" type="primary">recJ</name>
    <name evidence="9" type="ORF">GM418_16035</name>
</gene>
<dbReference type="InterPro" id="IPR003156">
    <property type="entry name" value="DHHA1_dom"/>
</dbReference>
<dbReference type="InterPro" id="IPR051673">
    <property type="entry name" value="SSDNA_exonuclease_RecJ"/>
</dbReference>
<evidence type="ECO:0000313" key="9">
    <source>
        <dbReference type="EMBL" id="QGY45123.1"/>
    </source>
</evidence>
<evidence type="ECO:0000259" key="8">
    <source>
        <dbReference type="Pfam" id="PF17768"/>
    </source>
</evidence>
<dbReference type="AlphaFoldDB" id="A0A6I6K118"/>